<keyword evidence="14" id="KW-1185">Reference proteome</keyword>
<evidence type="ECO:0000313" key="13">
    <source>
        <dbReference type="EMBL" id="TNV80426.1"/>
    </source>
</evidence>
<evidence type="ECO:0000313" key="14">
    <source>
        <dbReference type="Proteomes" id="UP000785679"/>
    </source>
</evidence>
<dbReference type="Pfam" id="PF04909">
    <property type="entry name" value="Amidohydro_2"/>
    <property type="match status" value="1"/>
</dbReference>
<keyword evidence="8" id="KW-0862">Zinc</keyword>
<evidence type="ECO:0000256" key="1">
    <source>
        <dbReference type="ARBA" id="ARBA00005079"/>
    </source>
</evidence>
<keyword evidence="7 11" id="KW-0210">Decarboxylase</keyword>
<dbReference type="GO" id="GO:0001760">
    <property type="term" value="F:aminocarboxymuconate-semialdehyde decarboxylase activity"/>
    <property type="evidence" value="ECO:0007669"/>
    <property type="project" value="UniProtKB-EC"/>
</dbReference>
<evidence type="ECO:0000256" key="2">
    <source>
        <dbReference type="ARBA" id="ARBA00005871"/>
    </source>
</evidence>
<comment type="subunit">
    <text evidence="3">Monomer.</text>
</comment>
<evidence type="ECO:0000256" key="3">
    <source>
        <dbReference type="ARBA" id="ARBA00011245"/>
    </source>
</evidence>
<comment type="pathway">
    <text evidence="1">Secondary metabolite metabolism; quinolate metabolism.</text>
</comment>
<evidence type="ECO:0000256" key="7">
    <source>
        <dbReference type="ARBA" id="ARBA00022793"/>
    </source>
</evidence>
<reference evidence="13" key="1">
    <citation type="submission" date="2019-06" db="EMBL/GenBank/DDBJ databases">
        <authorList>
            <person name="Zheng W."/>
        </authorList>
    </citation>
    <scope>NUCLEOTIDE SEQUENCE</scope>
    <source>
        <strain evidence="13">QDHG01</strain>
    </source>
</reference>
<dbReference type="GO" id="GO:0005829">
    <property type="term" value="C:cytosol"/>
    <property type="evidence" value="ECO:0007669"/>
    <property type="project" value="TreeGrafter"/>
</dbReference>
<dbReference type="Proteomes" id="UP000785679">
    <property type="component" value="Unassembled WGS sequence"/>
</dbReference>
<dbReference type="EC" id="4.1.1.45" evidence="4"/>
<evidence type="ECO:0000259" key="12">
    <source>
        <dbReference type="Pfam" id="PF04909"/>
    </source>
</evidence>
<protein>
    <recommendedName>
        <fullName evidence="5">2-amino-3-carboxymuconate-6-semialdehyde decarboxylase</fullName>
        <ecNumber evidence="4">4.1.1.45</ecNumber>
    </recommendedName>
    <alternativeName>
        <fullName evidence="10">Picolinate carboxylase</fullName>
    </alternativeName>
</protein>
<keyword evidence="6" id="KW-0479">Metal-binding</keyword>
<accession>A0A8J8NUN7</accession>
<dbReference type="SUPFAM" id="SSF51556">
    <property type="entry name" value="Metallo-dependent hydrolases"/>
    <property type="match status" value="1"/>
</dbReference>
<proteinExistence type="inferred from homology"/>
<dbReference type="EMBL" id="RRYP01007524">
    <property type="protein sequence ID" value="TNV80426.1"/>
    <property type="molecule type" value="Genomic_DNA"/>
</dbReference>
<evidence type="ECO:0000256" key="4">
    <source>
        <dbReference type="ARBA" id="ARBA00012365"/>
    </source>
</evidence>
<evidence type="ECO:0000256" key="9">
    <source>
        <dbReference type="ARBA" id="ARBA00023239"/>
    </source>
</evidence>
<keyword evidence="9 11" id="KW-0456">Lyase</keyword>
<name>A0A8J8NUN7_HALGN</name>
<evidence type="ECO:0000256" key="6">
    <source>
        <dbReference type="ARBA" id="ARBA00022723"/>
    </source>
</evidence>
<dbReference type="InterPro" id="IPR006680">
    <property type="entry name" value="Amidohydro-rel"/>
</dbReference>
<feature type="domain" description="Amidohydrolase-related" evidence="12">
    <location>
        <begin position="186"/>
        <end position="500"/>
    </location>
</feature>
<evidence type="ECO:0000256" key="10">
    <source>
        <dbReference type="ARBA" id="ARBA00031120"/>
    </source>
</evidence>
<dbReference type="InterPro" id="IPR032466">
    <property type="entry name" value="Metal_Hydrolase"/>
</dbReference>
<evidence type="ECO:0000256" key="8">
    <source>
        <dbReference type="ARBA" id="ARBA00022833"/>
    </source>
</evidence>
<evidence type="ECO:0000256" key="11">
    <source>
        <dbReference type="RuleBase" id="RU366045"/>
    </source>
</evidence>
<dbReference type="InterPro" id="IPR032465">
    <property type="entry name" value="ACMSD"/>
</dbReference>
<comment type="similarity">
    <text evidence="2">Belongs to the metallo-dependent hydrolases superfamily. ACMSD family.</text>
</comment>
<sequence length="511" mass="58244">MIYSQTASNEYPSLISLEQIFQGQDGPRNLTDIPQSIIENSTQYIHEESKNQILGNRLFNSSSSDTVIYQQSGISNLKIKKGDSTNILQLSQGDIIHIQEKTPFLLNENESSKALIFMQQDEDTFIHQYCQICDQEFIQKAHNTHENILLVRCLECHKIQQKFSDKQRAQIQVIKKLLKEQPQTIVDIHTHILPEQMPDWGKKFGKKGFVRLDHDCSRDCAKMMQDEKFFREVESNCWSAEKRIEETPQIGLQVLSTVPVMFSYWAETDECLEIAIFLNDHIADIVQKYPHKFIGLGTIPLQDPKIAIKELKRCKEIGLFGVQIGSRVNSWDLGDANLLPFFEACVELDMAVFVHPWEMAGAEKMPKYWMPWLVGMPAETCFAVCSMIFSGLFEKLPNLRVAFAHGGGSFLQTIGRIERGFVCRPDLVAVDNPENPRKYLGKFWIDSLVHDPSMLKYLISMVGSNKIAVGSDYPFPLGEQTPGEILEELDCDEVTQKGLRNGSAMQWLGLL</sequence>
<dbReference type="GO" id="GO:0019748">
    <property type="term" value="P:secondary metabolic process"/>
    <property type="evidence" value="ECO:0007669"/>
    <property type="project" value="TreeGrafter"/>
</dbReference>
<dbReference type="Gene3D" id="3.20.20.140">
    <property type="entry name" value="Metal-dependent hydrolases"/>
    <property type="match status" value="1"/>
</dbReference>
<dbReference type="PANTHER" id="PTHR21240">
    <property type="entry name" value="2-AMINO-3-CARBOXYLMUCONATE-6-SEMIALDEHYDE DECARBOXYLASE"/>
    <property type="match status" value="1"/>
</dbReference>
<dbReference type="AlphaFoldDB" id="A0A8J8NUN7"/>
<dbReference type="GO" id="GO:0046872">
    <property type="term" value="F:metal ion binding"/>
    <property type="evidence" value="ECO:0007669"/>
    <property type="project" value="UniProtKB-KW"/>
</dbReference>
<dbReference type="OrthoDB" id="191270at2759"/>
<dbReference type="PANTHER" id="PTHR21240:SF27">
    <property type="entry name" value="2-AMINO-3-CARBOXYMUCONATE-6-SEMIALDEHYDE DECARBOXYLASE"/>
    <property type="match status" value="1"/>
</dbReference>
<dbReference type="GO" id="GO:0016787">
    <property type="term" value="F:hydrolase activity"/>
    <property type="evidence" value="ECO:0007669"/>
    <property type="project" value="InterPro"/>
</dbReference>
<gene>
    <name evidence="13" type="ORF">FGO68_gene3512</name>
</gene>
<organism evidence="13 14">
    <name type="scientific">Halteria grandinella</name>
    <dbReference type="NCBI Taxonomy" id="5974"/>
    <lineage>
        <taxon>Eukaryota</taxon>
        <taxon>Sar</taxon>
        <taxon>Alveolata</taxon>
        <taxon>Ciliophora</taxon>
        <taxon>Intramacronucleata</taxon>
        <taxon>Spirotrichea</taxon>
        <taxon>Stichotrichia</taxon>
        <taxon>Sporadotrichida</taxon>
        <taxon>Halteriidae</taxon>
        <taxon>Halteria</taxon>
    </lineage>
</organism>
<comment type="caution">
    <text evidence="13">The sequence shown here is derived from an EMBL/GenBank/DDBJ whole genome shotgun (WGS) entry which is preliminary data.</text>
</comment>
<evidence type="ECO:0000256" key="5">
    <source>
        <dbReference type="ARBA" id="ARBA00021214"/>
    </source>
</evidence>